<dbReference type="InterPro" id="IPR029068">
    <property type="entry name" value="Glyas_Bleomycin-R_OHBP_Dase"/>
</dbReference>
<dbReference type="SUPFAM" id="SSF54593">
    <property type="entry name" value="Glyoxalase/Bleomycin resistance protein/Dihydroxybiphenyl dioxygenase"/>
    <property type="match status" value="1"/>
</dbReference>
<evidence type="ECO:0000313" key="2">
    <source>
        <dbReference type="Proteomes" id="UP000196052"/>
    </source>
</evidence>
<gene>
    <name evidence="1" type="ORF">BC05F1_03774</name>
</gene>
<accession>A0A1C4EPN2</accession>
<protein>
    <recommendedName>
        <fullName evidence="3">Glyoxalase</fullName>
    </recommendedName>
</protein>
<sequence>MKIKHLNLTVSDVAATREFLGKYFGLTCSGARGNGFAVMRDNDEFILFGKKTPSDLCYG</sequence>
<dbReference type="Proteomes" id="UP000196052">
    <property type="component" value="Unassembled WGS sequence"/>
</dbReference>
<proteinExistence type="predicted"/>
<evidence type="ECO:0000313" key="1">
    <source>
        <dbReference type="EMBL" id="SCC45550.1"/>
    </source>
</evidence>
<dbReference type="CDD" id="cd06587">
    <property type="entry name" value="VOC"/>
    <property type="match status" value="1"/>
</dbReference>
<dbReference type="Gene3D" id="3.10.180.10">
    <property type="entry name" value="2,3-Dihydroxybiphenyl 1,2-Dioxygenase, domain 1"/>
    <property type="match status" value="1"/>
</dbReference>
<dbReference type="EMBL" id="FMBE01000013">
    <property type="protein sequence ID" value="SCC45550.1"/>
    <property type="molecule type" value="Genomic_DNA"/>
</dbReference>
<reference evidence="2" key="1">
    <citation type="submission" date="2016-08" db="EMBL/GenBank/DDBJ databases">
        <authorList>
            <person name="Loux V."/>
            <person name="Rue O."/>
        </authorList>
    </citation>
    <scope>NUCLEOTIDE SEQUENCE [LARGE SCALE GENOMIC DNA]</scope>
    <source>
        <strain evidence="2">INRA Bc05-F1</strain>
    </source>
</reference>
<dbReference type="AlphaFoldDB" id="A0A1C4EPN2"/>
<organism evidence="1 2">
    <name type="scientific">Bacillus wiedmannii</name>
    <dbReference type="NCBI Taxonomy" id="1890302"/>
    <lineage>
        <taxon>Bacteria</taxon>
        <taxon>Bacillati</taxon>
        <taxon>Bacillota</taxon>
        <taxon>Bacilli</taxon>
        <taxon>Bacillales</taxon>
        <taxon>Bacillaceae</taxon>
        <taxon>Bacillus</taxon>
        <taxon>Bacillus cereus group</taxon>
    </lineage>
</organism>
<name>A0A1C4EPN2_9BACI</name>
<evidence type="ECO:0008006" key="3">
    <source>
        <dbReference type="Google" id="ProtNLM"/>
    </source>
</evidence>